<evidence type="ECO:0000259" key="3">
    <source>
        <dbReference type="SMART" id="SM00634"/>
    </source>
</evidence>
<comment type="similarity">
    <text evidence="1">Belongs to the intimin/invasin family.</text>
</comment>
<dbReference type="PROSITE" id="PS51257">
    <property type="entry name" value="PROKAR_LIPOPROTEIN"/>
    <property type="match status" value="1"/>
</dbReference>
<name>A0ABP9FPD5_9GAMM</name>
<evidence type="ECO:0000313" key="4">
    <source>
        <dbReference type="EMBL" id="GAA4901121.1"/>
    </source>
</evidence>
<evidence type="ECO:0000256" key="1">
    <source>
        <dbReference type="ARBA" id="ARBA00010116"/>
    </source>
</evidence>
<dbReference type="EMBL" id="BAABJZ010000104">
    <property type="protein sequence ID" value="GAA4901121.1"/>
    <property type="molecule type" value="Genomic_DNA"/>
</dbReference>
<dbReference type="Proteomes" id="UP001499988">
    <property type="component" value="Unassembled WGS sequence"/>
</dbReference>
<accession>A0ABP9FPD5</accession>
<evidence type="ECO:0000313" key="5">
    <source>
        <dbReference type="Proteomes" id="UP001499988"/>
    </source>
</evidence>
<dbReference type="InterPro" id="IPR003344">
    <property type="entry name" value="Big_1_dom"/>
</dbReference>
<feature type="chain" id="PRO_5046696506" evidence="2">
    <location>
        <begin position="19"/>
        <end position="1101"/>
    </location>
</feature>
<feature type="signal peptide" evidence="2">
    <location>
        <begin position="1"/>
        <end position="18"/>
    </location>
</feature>
<comment type="caution">
    <text evidence="4">The sequence shown here is derived from an EMBL/GenBank/DDBJ whole genome shotgun (WGS) entry which is preliminary data.</text>
</comment>
<dbReference type="SMART" id="SM00634">
    <property type="entry name" value="BID_1"/>
    <property type="match status" value="2"/>
</dbReference>
<keyword evidence="2" id="KW-0732">Signal</keyword>
<proteinExistence type="inferred from homology"/>
<gene>
    <name evidence="4" type="ORF">GCM10023333_38850</name>
</gene>
<sequence>MGCFYRLFFALFGMVMLAACSGGGSLDSSGSDLGDGGDTGSGGDSYQISVVLLDANEQGATQVTTEQPLQVKATLQGPTSAQQVLMFSLSGPGALSVDSKLTDGNGVAEVQLIAGALSGAGTLTVTFESESESYVGSVNYEVMAGAIGVPTISLELYDLQGEPIQIVSQDEPGKLQANVTLDGEPLPDQFVAFSVDPVGVINPSLGTAISDSSGAAHVTLLPGEQAGGSMATARFSYDGKDYTDSFAFTTAGDAPPQSGSDGNMLTVELLDSIAGSAISTISADQPGFIRVTLKDNQQQVLAGEVVSFTSTLGNLLPAFGTALTDSNGVATMALEAGSIEGAGEVTANYRGTEESLGFITLGDVIDPDTLVPHIAFDIYDCHQAPGWDRTLRNFSACETTDNITNTESGVIGVTVTQAGGSQPLQQALVLGVTTLGGISPTAGTAVTNSDGVAILDLYANGDVGAGEITVSTGGQSATKAFEIGRVDVKLALATTIGDSVLPAGGTTVVTVEVLNQDDTPALGQPFEIELGSDCLFAGSAVIDSPVSTIAGVAQATYRAMGCSGTDTITATALTGGTTVSNATTIEVADAGVGSIQYVSVSEKLLALKGSGGIAGTGQRTESSVVTFKLLDSSGAAVENALVCFELATDVGGITLFPDPTAAELSHCSNIQGTALGKYGYGYSNGDGEVFATVNAGSVPTPVKVFAMWTDGTDIISNVSDEMVISTGLADQNSFSVSVSLFNPEGWSHDNELVSVNALAADHFNNPVPDGTIVSFWAEGGAVDASCETGPKDARPNPLGGCSVEWRSQNPRPFVEARGQVVSDEICRNPDNLGSIAPPCLVDGGSGSYVPEAIDEPRYGRATVLAYAIGEESFVDLNGNGQFDSAELSTVTDLSEAFRDDNEDGQFRDHDVDGVNPSGLVPAGAINEEFVDFNRDGSFNGKDGLYTGLLCHEDSTADCVDTGVDGGYAQIDVRRSVTIVMSGSWPYGKLTRDGLVLDGSDEVDLTTATGDPSQTLRLYLTDLNNNPLPFGTTIEATTSNGELSVGSSYTFPNIATMTPLAFVFVLERETTPNEKTDGTLLITVQTPKGSPRTFTLAVRDDG</sequence>
<dbReference type="InterPro" id="IPR013783">
    <property type="entry name" value="Ig-like_fold"/>
</dbReference>
<dbReference type="RefSeq" id="WP_345337159.1">
    <property type="nucleotide sequence ID" value="NZ_BAABJZ010000104.1"/>
</dbReference>
<reference evidence="5" key="1">
    <citation type="journal article" date="2019" name="Int. J. Syst. Evol. Microbiol.">
        <title>The Global Catalogue of Microorganisms (GCM) 10K type strain sequencing project: providing services to taxonomists for standard genome sequencing and annotation.</title>
        <authorList>
            <consortium name="The Broad Institute Genomics Platform"/>
            <consortium name="The Broad Institute Genome Sequencing Center for Infectious Disease"/>
            <person name="Wu L."/>
            <person name="Ma J."/>
        </authorList>
    </citation>
    <scope>NUCLEOTIDE SEQUENCE [LARGE SCALE GENOMIC DNA]</scope>
    <source>
        <strain evidence="5">JCM 18401</strain>
    </source>
</reference>
<organism evidence="4 5">
    <name type="scientific">Ferrimonas pelagia</name>
    <dbReference type="NCBI Taxonomy" id="1177826"/>
    <lineage>
        <taxon>Bacteria</taxon>
        <taxon>Pseudomonadati</taxon>
        <taxon>Pseudomonadota</taxon>
        <taxon>Gammaproteobacteria</taxon>
        <taxon>Alteromonadales</taxon>
        <taxon>Ferrimonadaceae</taxon>
        <taxon>Ferrimonas</taxon>
    </lineage>
</organism>
<feature type="domain" description="Big-1" evidence="3">
    <location>
        <begin position="277"/>
        <end position="357"/>
    </location>
</feature>
<evidence type="ECO:0000256" key="2">
    <source>
        <dbReference type="SAM" id="SignalP"/>
    </source>
</evidence>
<feature type="domain" description="Big-1" evidence="3">
    <location>
        <begin position="155"/>
        <end position="245"/>
    </location>
</feature>
<dbReference type="SUPFAM" id="SSF49373">
    <property type="entry name" value="Invasin/intimin cell-adhesion fragments"/>
    <property type="match status" value="4"/>
</dbReference>
<protein>
    <submittedName>
        <fullName evidence="4">Invasin</fullName>
    </submittedName>
</protein>
<dbReference type="Gene3D" id="2.60.40.10">
    <property type="entry name" value="Immunoglobulins"/>
    <property type="match status" value="1"/>
</dbReference>
<keyword evidence="5" id="KW-1185">Reference proteome</keyword>
<dbReference type="InterPro" id="IPR008964">
    <property type="entry name" value="Invasin/intimin_cell_adhesion"/>
</dbReference>